<feature type="transmembrane region" description="Helical" evidence="6">
    <location>
        <begin position="368"/>
        <end position="388"/>
    </location>
</feature>
<sequence>MTDIEKTRSPEVGNAEKSLAPIAGADAALKFLRREEVDGTIVDIDEKKLVRKIDWMIMPTLINYANVMGLKDDTGTTASQFSYLALAFYVSYCVFEIPQGYLMQRFPTAKYLGLQVILWGICVTMNCACKNFASLVALRVLLGCFESAVAPSLILVTGMWYKKSEQPFRIGIWYLGTGCGTIVGALFSYGFQHYNGKAFRSWQIMFLVCGIITIAAGICVVLFLPDNPMTSRLSHDEKIFAIERLRENKTGVENKTFKVKQAIECIMSPNTWLISLFTASSNVSNGAISSYQATIIKGLGYTSKQTALLSIPSGGVSIVSILAGTFVAGRTNSRALNSCALTIPSIIGGALMAFLPKNAGAGKLVGNYMTNTSGAALPLMYSLAAANYAGHTKKITINAILLMSFCVGNIIGPLTFQPDGKNPPEYIPAKIAIMATGAVAVVAALVLVTLLWRENRKRDNAEAVMGGYNHVVDSEFMDKTDKENQEFRYSY</sequence>
<feature type="transmembrane region" description="Helical" evidence="6">
    <location>
        <begin position="307"/>
        <end position="328"/>
    </location>
</feature>
<dbReference type="EMBL" id="QGML01000534">
    <property type="protein sequence ID" value="TVY91485.1"/>
    <property type="molecule type" value="Genomic_DNA"/>
</dbReference>
<comment type="caution">
    <text evidence="8">The sequence shown here is derived from an EMBL/GenBank/DDBJ whole genome shotgun (WGS) entry which is preliminary data.</text>
</comment>
<evidence type="ECO:0000313" key="9">
    <source>
        <dbReference type="Proteomes" id="UP000315522"/>
    </source>
</evidence>
<proteinExistence type="predicted"/>
<evidence type="ECO:0000256" key="1">
    <source>
        <dbReference type="ARBA" id="ARBA00004141"/>
    </source>
</evidence>
<gene>
    <name evidence="8" type="ORF">LAWI1_G002933</name>
</gene>
<dbReference type="InterPro" id="IPR036259">
    <property type="entry name" value="MFS_trans_sf"/>
</dbReference>
<keyword evidence="4 6" id="KW-1133">Transmembrane helix</keyword>
<dbReference type="AlphaFoldDB" id="A0A559MEU5"/>
<dbReference type="InterPro" id="IPR011701">
    <property type="entry name" value="MFS"/>
</dbReference>
<dbReference type="Proteomes" id="UP000315522">
    <property type="component" value="Unassembled WGS sequence"/>
</dbReference>
<evidence type="ECO:0000256" key="4">
    <source>
        <dbReference type="ARBA" id="ARBA00022989"/>
    </source>
</evidence>
<comment type="subcellular location">
    <subcellularLocation>
        <location evidence="1">Membrane</location>
        <topology evidence="1">Multi-pass membrane protein</topology>
    </subcellularLocation>
</comment>
<dbReference type="GO" id="GO:0022857">
    <property type="term" value="F:transmembrane transporter activity"/>
    <property type="evidence" value="ECO:0007669"/>
    <property type="project" value="InterPro"/>
</dbReference>
<feature type="transmembrane region" description="Helical" evidence="6">
    <location>
        <begin position="81"/>
        <end position="102"/>
    </location>
</feature>
<name>A0A559MEU5_9HELO</name>
<feature type="transmembrane region" description="Helical" evidence="6">
    <location>
        <begin position="335"/>
        <end position="356"/>
    </location>
</feature>
<dbReference type="SUPFAM" id="SSF103473">
    <property type="entry name" value="MFS general substrate transporter"/>
    <property type="match status" value="1"/>
</dbReference>
<evidence type="ECO:0000256" key="5">
    <source>
        <dbReference type="ARBA" id="ARBA00023136"/>
    </source>
</evidence>
<keyword evidence="5 6" id="KW-0472">Membrane</keyword>
<feature type="transmembrane region" description="Helical" evidence="6">
    <location>
        <begin position="204"/>
        <end position="224"/>
    </location>
</feature>
<dbReference type="PANTHER" id="PTHR43791">
    <property type="entry name" value="PERMEASE-RELATED"/>
    <property type="match status" value="1"/>
</dbReference>
<organism evidence="8 9">
    <name type="scientific">Lachnellula willkommii</name>
    <dbReference type="NCBI Taxonomy" id="215461"/>
    <lineage>
        <taxon>Eukaryota</taxon>
        <taxon>Fungi</taxon>
        <taxon>Dikarya</taxon>
        <taxon>Ascomycota</taxon>
        <taxon>Pezizomycotina</taxon>
        <taxon>Leotiomycetes</taxon>
        <taxon>Helotiales</taxon>
        <taxon>Lachnaceae</taxon>
        <taxon>Lachnellula</taxon>
    </lineage>
</organism>
<evidence type="ECO:0000256" key="3">
    <source>
        <dbReference type="ARBA" id="ARBA00022692"/>
    </source>
</evidence>
<dbReference type="PANTHER" id="PTHR43791:SF40">
    <property type="entry name" value="THIAMINE PATHWAY TRANSPORTER THI73"/>
    <property type="match status" value="1"/>
</dbReference>
<protein>
    <submittedName>
        <fullName evidence="8">Putative transporter</fullName>
    </submittedName>
</protein>
<dbReference type="Gene3D" id="1.20.1250.20">
    <property type="entry name" value="MFS general substrate transporter like domains"/>
    <property type="match status" value="2"/>
</dbReference>
<dbReference type="InterPro" id="IPR020846">
    <property type="entry name" value="MFS_dom"/>
</dbReference>
<dbReference type="PROSITE" id="PS50850">
    <property type="entry name" value="MFS"/>
    <property type="match status" value="1"/>
</dbReference>
<evidence type="ECO:0000313" key="8">
    <source>
        <dbReference type="EMBL" id="TVY91485.1"/>
    </source>
</evidence>
<keyword evidence="9" id="KW-1185">Reference proteome</keyword>
<dbReference type="Pfam" id="PF07690">
    <property type="entry name" value="MFS_1"/>
    <property type="match status" value="1"/>
</dbReference>
<feature type="transmembrane region" description="Helical" evidence="6">
    <location>
        <begin position="140"/>
        <end position="160"/>
    </location>
</feature>
<feature type="domain" description="Major facilitator superfamily (MFS) profile" evidence="7">
    <location>
        <begin position="40"/>
        <end position="455"/>
    </location>
</feature>
<feature type="transmembrane region" description="Helical" evidence="6">
    <location>
        <begin position="172"/>
        <end position="192"/>
    </location>
</feature>
<reference evidence="8 9" key="1">
    <citation type="submission" date="2018-05" db="EMBL/GenBank/DDBJ databases">
        <title>Genome sequencing and assembly of the regulated plant pathogen Lachnellula willkommii and related sister species for the development of diagnostic species identification markers.</title>
        <authorList>
            <person name="Giroux E."/>
            <person name="Bilodeau G."/>
        </authorList>
    </citation>
    <scope>NUCLEOTIDE SEQUENCE [LARGE SCALE GENOMIC DNA]</scope>
    <source>
        <strain evidence="8 9">CBS 172.35</strain>
    </source>
</reference>
<keyword evidence="3 6" id="KW-0812">Transmembrane</keyword>
<feature type="transmembrane region" description="Helical" evidence="6">
    <location>
        <begin position="395"/>
        <end position="416"/>
    </location>
</feature>
<evidence type="ECO:0000259" key="7">
    <source>
        <dbReference type="PROSITE" id="PS50850"/>
    </source>
</evidence>
<feature type="transmembrane region" description="Helical" evidence="6">
    <location>
        <begin position="431"/>
        <end position="452"/>
    </location>
</feature>
<evidence type="ECO:0000256" key="6">
    <source>
        <dbReference type="SAM" id="Phobius"/>
    </source>
</evidence>
<accession>A0A559MEU5</accession>
<evidence type="ECO:0000256" key="2">
    <source>
        <dbReference type="ARBA" id="ARBA00022448"/>
    </source>
</evidence>
<keyword evidence="2" id="KW-0813">Transport</keyword>
<dbReference type="GO" id="GO:0016020">
    <property type="term" value="C:membrane"/>
    <property type="evidence" value="ECO:0007669"/>
    <property type="project" value="UniProtKB-SubCell"/>
</dbReference>